<reference evidence="1" key="2">
    <citation type="submission" date="2020-05" db="UniProtKB">
        <authorList>
            <consortium name="EnsemblMetazoa"/>
        </authorList>
    </citation>
    <scope>IDENTIFICATION</scope>
    <source>
        <strain evidence="1">IAEA</strain>
    </source>
</reference>
<protein>
    <submittedName>
        <fullName evidence="1">Uncharacterized protein</fullName>
    </submittedName>
</protein>
<proteinExistence type="predicted"/>
<keyword evidence="2" id="KW-1185">Reference proteome</keyword>
<sequence>MYTTRSSSNSSSKYCSSNKKDFAKILSFFSANHRVVNTKLCSQSVWHTLLADKGKSSRKVTSMTASESLRFHFHFRFRSTSMKVRVVQLILHVCVYVTQQNALTNIHQKSINADNDLSYSFICVCMIDSCPPIDIYQKMENAIEGYI</sequence>
<organism evidence="1 2">
    <name type="scientific">Glossina pallidipes</name>
    <name type="common">Tsetse fly</name>
    <dbReference type="NCBI Taxonomy" id="7398"/>
    <lineage>
        <taxon>Eukaryota</taxon>
        <taxon>Metazoa</taxon>
        <taxon>Ecdysozoa</taxon>
        <taxon>Arthropoda</taxon>
        <taxon>Hexapoda</taxon>
        <taxon>Insecta</taxon>
        <taxon>Pterygota</taxon>
        <taxon>Neoptera</taxon>
        <taxon>Endopterygota</taxon>
        <taxon>Diptera</taxon>
        <taxon>Brachycera</taxon>
        <taxon>Muscomorpha</taxon>
        <taxon>Hippoboscoidea</taxon>
        <taxon>Glossinidae</taxon>
        <taxon>Glossina</taxon>
    </lineage>
</organism>
<evidence type="ECO:0000313" key="2">
    <source>
        <dbReference type="Proteomes" id="UP000092445"/>
    </source>
</evidence>
<reference evidence="2" key="1">
    <citation type="submission" date="2014-03" db="EMBL/GenBank/DDBJ databases">
        <authorList>
            <person name="Aksoy S."/>
            <person name="Warren W."/>
            <person name="Wilson R.K."/>
        </authorList>
    </citation>
    <scope>NUCLEOTIDE SEQUENCE [LARGE SCALE GENOMIC DNA]</scope>
    <source>
        <strain evidence="2">IAEA</strain>
    </source>
</reference>
<dbReference type="AlphaFoldDB" id="A0A1B0AAN7"/>
<accession>A0A1B0AAN7</accession>
<name>A0A1B0AAN7_GLOPL</name>
<evidence type="ECO:0000313" key="1">
    <source>
        <dbReference type="EnsemblMetazoa" id="GPAI039527-PA"/>
    </source>
</evidence>
<dbReference type="EnsemblMetazoa" id="GPAI039527-RA">
    <property type="protein sequence ID" value="GPAI039527-PA"/>
    <property type="gene ID" value="GPAI039527"/>
</dbReference>
<dbReference type="VEuPathDB" id="VectorBase:GPAI039527"/>
<dbReference type="Proteomes" id="UP000092445">
    <property type="component" value="Unassembled WGS sequence"/>
</dbReference>